<dbReference type="RefSeq" id="WP_013615284.1">
    <property type="nucleotide sequence ID" value="NC_015161.1"/>
</dbReference>
<keyword evidence="1" id="KW-0732">Signal</keyword>
<evidence type="ECO:0000313" key="3">
    <source>
        <dbReference type="Proteomes" id="UP000007718"/>
    </source>
</evidence>
<organism evidence="2 3">
    <name type="scientific">Deinococcus proteolyticus (strain ATCC 35074 / DSM 20540 / JCM 6276 / NBRC 101906 / NCIMB 13154 / VKM Ac-1939 / CCM 2703 / MRP)</name>
    <dbReference type="NCBI Taxonomy" id="693977"/>
    <lineage>
        <taxon>Bacteria</taxon>
        <taxon>Thermotogati</taxon>
        <taxon>Deinococcota</taxon>
        <taxon>Deinococci</taxon>
        <taxon>Deinococcales</taxon>
        <taxon>Deinococcaceae</taxon>
        <taxon>Deinococcus</taxon>
    </lineage>
</organism>
<feature type="chain" id="PRO_5003257693" description="Outer membrane protein beta-barrel domain-containing protein" evidence="1">
    <location>
        <begin position="19"/>
        <end position="219"/>
    </location>
</feature>
<dbReference type="OrthoDB" id="67362at2"/>
<dbReference type="STRING" id="693977.Deipr_1538"/>
<evidence type="ECO:0000313" key="2">
    <source>
        <dbReference type="EMBL" id="ADY26676.1"/>
    </source>
</evidence>
<proteinExistence type="predicted"/>
<gene>
    <name evidence="2" type="ordered locus">Deipr_1538</name>
</gene>
<reference evidence="3" key="1">
    <citation type="submission" date="2011-02" db="EMBL/GenBank/DDBJ databases">
        <title>The complete sequence of chromosome of Deinococcus proteolyticus DSM 20540.</title>
        <authorList>
            <consortium name="US DOE Joint Genome Institute (JGI-PGF)"/>
            <person name="Lucas S."/>
            <person name="Copeland A."/>
            <person name="Lapidus A."/>
            <person name="Bruce D."/>
            <person name="Goodwin L."/>
            <person name="Pitluck S."/>
            <person name="Kyrpides N."/>
            <person name="Mavromatis K."/>
            <person name="Pagani I."/>
            <person name="Ivanova N."/>
            <person name="Ovchinnikova G."/>
            <person name="Zeytun A."/>
            <person name="Detter J.C."/>
            <person name="Han C."/>
            <person name="Land M."/>
            <person name="Hauser L."/>
            <person name="Markowitz V."/>
            <person name="Cheng J.-F."/>
            <person name="Hugenholtz P."/>
            <person name="Woyke T."/>
            <person name="Wu D."/>
            <person name="Pukall R."/>
            <person name="Steenblock K."/>
            <person name="Brambilla E."/>
            <person name="Klenk H.-P."/>
            <person name="Eisen J.A."/>
        </authorList>
    </citation>
    <scope>NUCLEOTIDE SEQUENCE [LARGE SCALE GENOMIC DNA]</scope>
    <source>
        <strain evidence="3">ATCC 35074 / DSM 20540 / JCM 6276 / NBRC 101906 / NCIMB 13154 / VKM Ac-1939 / CCM 2703 / MRP</strain>
    </source>
</reference>
<dbReference type="HOGENOM" id="CLU_108404_0_0_0"/>
<sequence>MKKMLTVMVLASLSVAGAQRGTQVGQSGVELGLTGGFAGGTGAEAFVHVPAVAGPVGVKLSGSLTKISDAVNDKAVTQGLFDFAQAGYTESGQQVVVGLDGTYRLGQVAPGADTTLYAGGRYSSFKASVTDGGNNKSTYSTNAFGVGAGLQVAYPVASNVSLVGDMGVDQYFGGNITYTDSSGRSETSRPGDAAYATQEDIINQPGTAFKAKVGVKVRL</sequence>
<dbReference type="AlphaFoldDB" id="F0RK30"/>
<dbReference type="Proteomes" id="UP000007718">
    <property type="component" value="Chromosome"/>
</dbReference>
<protein>
    <recommendedName>
        <fullName evidence="4">Outer membrane protein beta-barrel domain-containing protein</fullName>
    </recommendedName>
</protein>
<evidence type="ECO:0000256" key="1">
    <source>
        <dbReference type="SAM" id="SignalP"/>
    </source>
</evidence>
<keyword evidence="3" id="KW-1185">Reference proteome</keyword>
<name>F0RK30_DEIPM</name>
<accession>F0RK30</accession>
<dbReference type="EMBL" id="CP002536">
    <property type="protein sequence ID" value="ADY26676.1"/>
    <property type="molecule type" value="Genomic_DNA"/>
</dbReference>
<dbReference type="Gene3D" id="2.40.160.70">
    <property type="entry name" value="outer membrane protein from Thermus thermophilus HB27"/>
    <property type="match status" value="1"/>
</dbReference>
<feature type="signal peptide" evidence="1">
    <location>
        <begin position="1"/>
        <end position="18"/>
    </location>
</feature>
<evidence type="ECO:0008006" key="4">
    <source>
        <dbReference type="Google" id="ProtNLM"/>
    </source>
</evidence>
<reference evidence="2 3" key="2">
    <citation type="journal article" date="2012" name="Stand. Genomic Sci.">
        <title>Complete genome sequence of the orange-red pigmented, radioresistant Deinococcus proteolyticus type strain (MRP(T)).</title>
        <authorList>
            <person name="Copeland A."/>
            <person name="Zeytun A."/>
            <person name="Yassawong M."/>
            <person name="Nolan M."/>
            <person name="Lucas S."/>
            <person name="Hammon N."/>
            <person name="Deshpande S."/>
            <person name="Cheng J.F."/>
            <person name="Han C."/>
            <person name="Tapia R."/>
            <person name="Goodwin L.A."/>
            <person name="Pitluck S."/>
            <person name="Mavromatis K."/>
            <person name="Liolios K."/>
            <person name="Pagani I."/>
            <person name="Ivanova N."/>
            <person name="Mikhailova N."/>
            <person name="Pati A."/>
            <person name="Chen A."/>
            <person name="Palaniappan K."/>
            <person name="Land M."/>
            <person name="Hauser L."/>
            <person name="Jeffries C.D."/>
            <person name="Brambilla E.M."/>
            <person name="Rohde M."/>
            <person name="Sikorski J."/>
            <person name="Pukall R."/>
            <person name="Goker M."/>
            <person name="Detter J.C."/>
            <person name="Woyke T."/>
            <person name="Bristow J."/>
            <person name="Eisen J.A."/>
            <person name="Markowitz V."/>
            <person name="Hugenholtz P."/>
            <person name="Kyrpides N.C."/>
            <person name="Klenk H.P."/>
            <person name="Lapidus A."/>
        </authorList>
    </citation>
    <scope>NUCLEOTIDE SEQUENCE [LARGE SCALE GENOMIC DNA]</scope>
    <source>
        <strain evidence="3">ATCC 35074 / DSM 20540 / JCM 6276 / NBRC 101906 / NCIMB 13154 / VKM Ac-1939 / CCM 2703 / MRP</strain>
    </source>
</reference>
<dbReference type="KEGG" id="dpt:Deipr_1538"/>
<dbReference type="eggNOG" id="ENOG503392B">
    <property type="taxonomic scope" value="Bacteria"/>
</dbReference>